<name>A0A2P5EMN9_TREOI</name>
<proteinExistence type="predicted"/>
<dbReference type="InParanoid" id="A0A2P5EMN9"/>
<evidence type="ECO:0000313" key="2">
    <source>
        <dbReference type="Proteomes" id="UP000237000"/>
    </source>
</evidence>
<reference evidence="2" key="1">
    <citation type="submission" date="2016-06" db="EMBL/GenBank/DDBJ databases">
        <title>Parallel loss of symbiosis genes in relatives of nitrogen-fixing non-legume Parasponia.</title>
        <authorList>
            <person name="Van Velzen R."/>
            <person name="Holmer R."/>
            <person name="Bu F."/>
            <person name="Rutten L."/>
            <person name="Van Zeijl A."/>
            <person name="Liu W."/>
            <person name="Santuari L."/>
            <person name="Cao Q."/>
            <person name="Sharma T."/>
            <person name="Shen D."/>
            <person name="Roswanjaya Y."/>
            <person name="Wardhani T."/>
            <person name="Kalhor M.S."/>
            <person name="Jansen J."/>
            <person name="Van den Hoogen J."/>
            <person name="Gungor B."/>
            <person name="Hartog M."/>
            <person name="Hontelez J."/>
            <person name="Verver J."/>
            <person name="Yang W.-C."/>
            <person name="Schijlen E."/>
            <person name="Repin R."/>
            <person name="Schilthuizen M."/>
            <person name="Schranz E."/>
            <person name="Heidstra R."/>
            <person name="Miyata K."/>
            <person name="Fedorova E."/>
            <person name="Kohlen W."/>
            <person name="Bisseling T."/>
            <person name="Smit S."/>
            <person name="Geurts R."/>
        </authorList>
    </citation>
    <scope>NUCLEOTIDE SEQUENCE [LARGE SCALE GENOMIC DNA]</scope>
    <source>
        <strain evidence="2">cv. RG33-2</strain>
    </source>
</reference>
<evidence type="ECO:0000313" key="1">
    <source>
        <dbReference type="EMBL" id="PON86762.1"/>
    </source>
</evidence>
<comment type="caution">
    <text evidence="1">The sequence shown here is derived from an EMBL/GenBank/DDBJ whole genome shotgun (WGS) entry which is preliminary data.</text>
</comment>
<gene>
    <name evidence="1" type="ORF">TorRG33x02_174110</name>
</gene>
<dbReference type="Proteomes" id="UP000237000">
    <property type="component" value="Unassembled WGS sequence"/>
</dbReference>
<accession>A0A2P5EMN9</accession>
<dbReference type="OrthoDB" id="1713016at2759"/>
<protein>
    <submittedName>
        <fullName evidence="1">Uncharacterized protein</fullName>
    </submittedName>
</protein>
<sequence length="84" mass="9377">MHLEENPLFFPVALSKTVQNYDTLLDLPKGFEGREEVLEGGVPVEATNEDLMVVYVTVDDVSDSVEEDRVLDGSVAYEVDQLVF</sequence>
<dbReference type="EMBL" id="JXTC01000126">
    <property type="protein sequence ID" value="PON86762.1"/>
    <property type="molecule type" value="Genomic_DNA"/>
</dbReference>
<dbReference type="AlphaFoldDB" id="A0A2P5EMN9"/>
<organism evidence="1 2">
    <name type="scientific">Trema orientale</name>
    <name type="common">Charcoal tree</name>
    <name type="synonym">Celtis orientalis</name>
    <dbReference type="NCBI Taxonomy" id="63057"/>
    <lineage>
        <taxon>Eukaryota</taxon>
        <taxon>Viridiplantae</taxon>
        <taxon>Streptophyta</taxon>
        <taxon>Embryophyta</taxon>
        <taxon>Tracheophyta</taxon>
        <taxon>Spermatophyta</taxon>
        <taxon>Magnoliopsida</taxon>
        <taxon>eudicotyledons</taxon>
        <taxon>Gunneridae</taxon>
        <taxon>Pentapetalae</taxon>
        <taxon>rosids</taxon>
        <taxon>fabids</taxon>
        <taxon>Rosales</taxon>
        <taxon>Cannabaceae</taxon>
        <taxon>Trema</taxon>
    </lineage>
</organism>
<keyword evidence="2" id="KW-1185">Reference proteome</keyword>